<dbReference type="EMBL" id="JACEIK010000712">
    <property type="protein sequence ID" value="MCD7461246.1"/>
    <property type="molecule type" value="Genomic_DNA"/>
</dbReference>
<protein>
    <submittedName>
        <fullName evidence="1">Uncharacterized protein</fullName>
    </submittedName>
</protein>
<evidence type="ECO:0000313" key="1">
    <source>
        <dbReference type="EMBL" id="MCD7461246.1"/>
    </source>
</evidence>
<reference evidence="1 2" key="1">
    <citation type="journal article" date="2021" name="BMC Genomics">
        <title>Datura genome reveals duplications of psychoactive alkaloid biosynthetic genes and high mutation rate following tissue culture.</title>
        <authorList>
            <person name="Rajewski A."/>
            <person name="Carter-House D."/>
            <person name="Stajich J."/>
            <person name="Litt A."/>
        </authorList>
    </citation>
    <scope>NUCLEOTIDE SEQUENCE [LARGE SCALE GENOMIC DNA]</scope>
    <source>
        <strain evidence="1">AR-01</strain>
    </source>
</reference>
<dbReference type="Proteomes" id="UP000823775">
    <property type="component" value="Unassembled WGS sequence"/>
</dbReference>
<evidence type="ECO:0000313" key="2">
    <source>
        <dbReference type="Proteomes" id="UP000823775"/>
    </source>
</evidence>
<gene>
    <name evidence="1" type="ORF">HAX54_045730</name>
</gene>
<name>A0ABS8SQH6_DATST</name>
<accession>A0ABS8SQH6</accession>
<feature type="non-terminal residue" evidence="1">
    <location>
        <position position="90"/>
    </location>
</feature>
<proteinExistence type="predicted"/>
<sequence length="90" mass="10349">MPWPKQVERMWLDFIGGPSRYGISYCMTQRTFHEFHSRLQRPRLGKGRRDIEYAGIKALDALLASEGGGFHLVQMQSALLDLLVSPIHHQ</sequence>
<keyword evidence="2" id="KW-1185">Reference proteome</keyword>
<organism evidence="1 2">
    <name type="scientific">Datura stramonium</name>
    <name type="common">Jimsonweed</name>
    <name type="synonym">Common thornapple</name>
    <dbReference type="NCBI Taxonomy" id="4076"/>
    <lineage>
        <taxon>Eukaryota</taxon>
        <taxon>Viridiplantae</taxon>
        <taxon>Streptophyta</taxon>
        <taxon>Embryophyta</taxon>
        <taxon>Tracheophyta</taxon>
        <taxon>Spermatophyta</taxon>
        <taxon>Magnoliopsida</taxon>
        <taxon>eudicotyledons</taxon>
        <taxon>Gunneridae</taxon>
        <taxon>Pentapetalae</taxon>
        <taxon>asterids</taxon>
        <taxon>lamiids</taxon>
        <taxon>Solanales</taxon>
        <taxon>Solanaceae</taxon>
        <taxon>Solanoideae</taxon>
        <taxon>Datureae</taxon>
        <taxon>Datura</taxon>
    </lineage>
</organism>
<comment type="caution">
    <text evidence="1">The sequence shown here is derived from an EMBL/GenBank/DDBJ whole genome shotgun (WGS) entry which is preliminary data.</text>
</comment>